<evidence type="ECO:0000313" key="3">
    <source>
        <dbReference type="Proteomes" id="UP000321832"/>
    </source>
</evidence>
<dbReference type="AlphaFoldDB" id="A0A5C6TXF9"/>
<dbReference type="InterPro" id="IPR007401">
    <property type="entry name" value="DUF454"/>
</dbReference>
<name>A0A5C6TXF9_9BURK</name>
<keyword evidence="1" id="KW-0812">Transmembrane</keyword>
<organism evidence="2 3">
    <name type="scientific">Piscinibacter aquaticus</name>
    <dbReference type="NCBI Taxonomy" id="392597"/>
    <lineage>
        <taxon>Bacteria</taxon>
        <taxon>Pseudomonadati</taxon>
        <taxon>Pseudomonadota</taxon>
        <taxon>Betaproteobacteria</taxon>
        <taxon>Burkholderiales</taxon>
        <taxon>Sphaerotilaceae</taxon>
        <taxon>Piscinibacter</taxon>
    </lineage>
</organism>
<dbReference type="GO" id="GO:0005886">
    <property type="term" value="C:plasma membrane"/>
    <property type="evidence" value="ECO:0007669"/>
    <property type="project" value="TreeGrafter"/>
</dbReference>
<dbReference type="Proteomes" id="UP000321832">
    <property type="component" value="Unassembled WGS sequence"/>
</dbReference>
<evidence type="ECO:0000313" key="2">
    <source>
        <dbReference type="EMBL" id="TXC65122.1"/>
    </source>
</evidence>
<accession>A0A5C6TXF9</accession>
<gene>
    <name evidence="2" type="ORF">FSC37_00125</name>
</gene>
<feature type="transmembrane region" description="Helical" evidence="1">
    <location>
        <begin position="26"/>
        <end position="50"/>
    </location>
</feature>
<dbReference type="Pfam" id="PF04304">
    <property type="entry name" value="DUF454"/>
    <property type="match status" value="1"/>
</dbReference>
<sequence>MTLPPPPHRPLWQRAGWTAAGALSPALGIVGIFLPLLPTTPFVLLAAFCFSRGSERVETWLLTHPRFGPMVADWRERRAIPRRAKQLAWTMMAAGSAWAGWVLPSPWRWLPALVCWPWRPGCGNCRMATPDEFDAHPSRTRP</sequence>
<proteinExistence type="predicted"/>
<protein>
    <submittedName>
        <fullName evidence="2">DUF454 domain-containing protein</fullName>
    </submittedName>
</protein>
<keyword evidence="3" id="KW-1185">Reference proteome</keyword>
<keyword evidence="1" id="KW-1133">Transmembrane helix</keyword>
<comment type="caution">
    <text evidence="2">The sequence shown here is derived from an EMBL/GenBank/DDBJ whole genome shotgun (WGS) entry which is preliminary data.</text>
</comment>
<keyword evidence="1" id="KW-0472">Membrane</keyword>
<dbReference type="PANTHER" id="PTHR35813:SF1">
    <property type="entry name" value="INNER MEMBRANE PROTEIN YBAN"/>
    <property type="match status" value="1"/>
</dbReference>
<dbReference type="PANTHER" id="PTHR35813">
    <property type="entry name" value="INNER MEMBRANE PROTEIN YBAN"/>
    <property type="match status" value="1"/>
</dbReference>
<reference evidence="2 3" key="1">
    <citation type="submission" date="2019-08" db="EMBL/GenBank/DDBJ databases">
        <authorList>
            <person name="Khan S.A."/>
            <person name="Jeon C.O."/>
            <person name="Jeong S.E."/>
        </authorList>
    </citation>
    <scope>NUCLEOTIDE SEQUENCE [LARGE SCALE GENOMIC DNA]</scope>
    <source>
        <strain evidence="3">IMCC1728</strain>
    </source>
</reference>
<dbReference type="EMBL" id="VOPW01000001">
    <property type="protein sequence ID" value="TXC65122.1"/>
    <property type="molecule type" value="Genomic_DNA"/>
</dbReference>
<evidence type="ECO:0000256" key="1">
    <source>
        <dbReference type="SAM" id="Phobius"/>
    </source>
</evidence>